<dbReference type="InterPro" id="IPR044730">
    <property type="entry name" value="RNase_H-like_dom_plant"/>
</dbReference>
<dbReference type="EMBL" id="BQKI01000076">
    <property type="protein sequence ID" value="GJN23854.1"/>
    <property type="molecule type" value="Genomic_DNA"/>
</dbReference>
<evidence type="ECO:0000313" key="2">
    <source>
        <dbReference type="EMBL" id="GJN23854.1"/>
    </source>
</evidence>
<organism evidence="2 3">
    <name type="scientific">Eleusine coracana subsp. coracana</name>
    <dbReference type="NCBI Taxonomy" id="191504"/>
    <lineage>
        <taxon>Eukaryota</taxon>
        <taxon>Viridiplantae</taxon>
        <taxon>Streptophyta</taxon>
        <taxon>Embryophyta</taxon>
        <taxon>Tracheophyta</taxon>
        <taxon>Spermatophyta</taxon>
        <taxon>Magnoliopsida</taxon>
        <taxon>Liliopsida</taxon>
        <taxon>Poales</taxon>
        <taxon>Poaceae</taxon>
        <taxon>PACMAD clade</taxon>
        <taxon>Chloridoideae</taxon>
        <taxon>Cynodonteae</taxon>
        <taxon>Eleusininae</taxon>
        <taxon>Eleusine</taxon>
    </lineage>
</organism>
<dbReference type="GO" id="GO:0003676">
    <property type="term" value="F:nucleic acid binding"/>
    <property type="evidence" value="ECO:0007669"/>
    <property type="project" value="InterPro"/>
</dbReference>
<accession>A0AAV5EMS3</accession>
<reference evidence="2" key="1">
    <citation type="journal article" date="2018" name="DNA Res.">
        <title>Multiple hybrid de novo genome assembly of finger millet, an orphan allotetraploid crop.</title>
        <authorList>
            <person name="Hatakeyama M."/>
            <person name="Aluri S."/>
            <person name="Balachadran M.T."/>
            <person name="Sivarajan S.R."/>
            <person name="Patrignani A."/>
            <person name="Gruter S."/>
            <person name="Poveda L."/>
            <person name="Shimizu-Inatsugi R."/>
            <person name="Baeten J."/>
            <person name="Francoijs K.J."/>
            <person name="Nataraja K.N."/>
            <person name="Reddy Y.A.N."/>
            <person name="Phadnis S."/>
            <person name="Ravikumar R.L."/>
            <person name="Schlapbach R."/>
            <person name="Sreeman S.M."/>
            <person name="Shimizu K.K."/>
        </authorList>
    </citation>
    <scope>NUCLEOTIDE SEQUENCE</scope>
</reference>
<evidence type="ECO:0000259" key="1">
    <source>
        <dbReference type="Pfam" id="PF13456"/>
    </source>
</evidence>
<dbReference type="PANTHER" id="PTHR47074:SF73">
    <property type="entry name" value="OS04G0448401 PROTEIN"/>
    <property type="match status" value="1"/>
</dbReference>
<gene>
    <name evidence="2" type="primary">gb11542</name>
    <name evidence="2" type="ORF">PR202_gb11542</name>
</gene>
<feature type="domain" description="RNase H type-1" evidence="1">
    <location>
        <begin position="49"/>
        <end position="128"/>
    </location>
</feature>
<name>A0AAV5EMS3_ELECO</name>
<dbReference type="InterPro" id="IPR012337">
    <property type="entry name" value="RNaseH-like_sf"/>
</dbReference>
<protein>
    <recommendedName>
        <fullName evidence="1">RNase H type-1 domain-containing protein</fullName>
    </recommendedName>
</protein>
<dbReference type="PANTHER" id="PTHR47074">
    <property type="entry name" value="BNAC02G40300D PROTEIN"/>
    <property type="match status" value="1"/>
</dbReference>
<proteinExistence type="predicted"/>
<sequence length="132" mass="14575">MVRQPGDPVIGKGKAALWTENTDHSRTRRVETDTDKRWIPPEEGWIKINVDGGYTEQNGRGSIGVIARRQDGSVCFTVWRVVLRCVSALEAEALACVEGLRMATEWAHGRIIIESDCARVVAALNNAGEDRS</sequence>
<dbReference type="InterPro" id="IPR036397">
    <property type="entry name" value="RNaseH_sf"/>
</dbReference>
<dbReference type="CDD" id="cd06222">
    <property type="entry name" value="RNase_H_like"/>
    <property type="match status" value="1"/>
</dbReference>
<dbReference type="InterPro" id="IPR002156">
    <property type="entry name" value="RNaseH_domain"/>
</dbReference>
<dbReference type="InterPro" id="IPR052929">
    <property type="entry name" value="RNase_H-like_EbsB-rel"/>
</dbReference>
<comment type="caution">
    <text evidence="2">The sequence shown here is derived from an EMBL/GenBank/DDBJ whole genome shotgun (WGS) entry which is preliminary data.</text>
</comment>
<evidence type="ECO:0000313" key="3">
    <source>
        <dbReference type="Proteomes" id="UP001054889"/>
    </source>
</evidence>
<dbReference type="SUPFAM" id="SSF53098">
    <property type="entry name" value="Ribonuclease H-like"/>
    <property type="match status" value="1"/>
</dbReference>
<dbReference type="Proteomes" id="UP001054889">
    <property type="component" value="Unassembled WGS sequence"/>
</dbReference>
<dbReference type="Pfam" id="PF13456">
    <property type="entry name" value="RVT_3"/>
    <property type="match status" value="1"/>
</dbReference>
<keyword evidence="3" id="KW-1185">Reference proteome</keyword>
<dbReference type="AlphaFoldDB" id="A0AAV5EMS3"/>
<dbReference type="Gene3D" id="3.30.420.10">
    <property type="entry name" value="Ribonuclease H-like superfamily/Ribonuclease H"/>
    <property type="match status" value="1"/>
</dbReference>
<reference evidence="2" key="2">
    <citation type="submission" date="2021-12" db="EMBL/GenBank/DDBJ databases">
        <title>Resequencing data analysis of finger millet.</title>
        <authorList>
            <person name="Hatakeyama M."/>
            <person name="Aluri S."/>
            <person name="Balachadran M.T."/>
            <person name="Sivarajan S.R."/>
            <person name="Poveda L."/>
            <person name="Shimizu-Inatsugi R."/>
            <person name="Schlapbach R."/>
            <person name="Sreeman S.M."/>
            <person name="Shimizu K.K."/>
        </authorList>
    </citation>
    <scope>NUCLEOTIDE SEQUENCE</scope>
</reference>
<dbReference type="GO" id="GO:0004523">
    <property type="term" value="F:RNA-DNA hybrid ribonuclease activity"/>
    <property type="evidence" value="ECO:0007669"/>
    <property type="project" value="InterPro"/>
</dbReference>